<protein>
    <recommendedName>
        <fullName evidence="3">Reverse transcriptase zinc-binding domain-containing protein</fullName>
    </recommendedName>
</protein>
<dbReference type="Proteomes" id="UP000228934">
    <property type="component" value="Unassembled WGS sequence"/>
</dbReference>
<name>A0A2G9SFA8_AQUCT</name>
<sequence length="136" mass="15172">MKAATQWEADLGPIGGEQWEEALQAVNTCSLNVSQKISQLYILLRVHCTPVKLSKMGKTPNLMCGKCRAVPGDLIHLLWRCPKLYRYWTEVLATLNRVFQTNVPLDPLGCLLGVLEGAILEEVTRMAFARALFQAS</sequence>
<organism evidence="1 2">
    <name type="scientific">Aquarana catesbeiana</name>
    <name type="common">American bullfrog</name>
    <name type="synonym">Rana catesbeiana</name>
    <dbReference type="NCBI Taxonomy" id="8400"/>
    <lineage>
        <taxon>Eukaryota</taxon>
        <taxon>Metazoa</taxon>
        <taxon>Chordata</taxon>
        <taxon>Craniata</taxon>
        <taxon>Vertebrata</taxon>
        <taxon>Euteleostomi</taxon>
        <taxon>Amphibia</taxon>
        <taxon>Batrachia</taxon>
        <taxon>Anura</taxon>
        <taxon>Neobatrachia</taxon>
        <taxon>Ranoidea</taxon>
        <taxon>Ranidae</taxon>
        <taxon>Aquarana</taxon>
    </lineage>
</organism>
<gene>
    <name evidence="1" type="ORF">AB205_0021680</name>
</gene>
<accession>A0A2G9SFA8</accession>
<evidence type="ECO:0000313" key="2">
    <source>
        <dbReference type="Proteomes" id="UP000228934"/>
    </source>
</evidence>
<dbReference type="AlphaFoldDB" id="A0A2G9SFA8"/>
<evidence type="ECO:0008006" key="3">
    <source>
        <dbReference type="Google" id="ProtNLM"/>
    </source>
</evidence>
<proteinExistence type="predicted"/>
<evidence type="ECO:0000313" key="1">
    <source>
        <dbReference type="EMBL" id="PIO38173.1"/>
    </source>
</evidence>
<reference evidence="2" key="1">
    <citation type="journal article" date="2017" name="Nat. Commun.">
        <title>The North American bullfrog draft genome provides insight into hormonal regulation of long noncoding RNA.</title>
        <authorList>
            <person name="Hammond S.A."/>
            <person name="Warren R.L."/>
            <person name="Vandervalk B.P."/>
            <person name="Kucuk E."/>
            <person name="Khan H."/>
            <person name="Gibb E.A."/>
            <person name="Pandoh P."/>
            <person name="Kirk H."/>
            <person name="Zhao Y."/>
            <person name="Jones M."/>
            <person name="Mungall A.J."/>
            <person name="Coope R."/>
            <person name="Pleasance S."/>
            <person name="Moore R.A."/>
            <person name="Holt R.A."/>
            <person name="Round J.M."/>
            <person name="Ohora S."/>
            <person name="Walle B.V."/>
            <person name="Veldhoen N."/>
            <person name="Helbing C.C."/>
            <person name="Birol I."/>
        </authorList>
    </citation>
    <scope>NUCLEOTIDE SEQUENCE [LARGE SCALE GENOMIC DNA]</scope>
</reference>
<dbReference type="OrthoDB" id="10552685at2759"/>
<dbReference type="EMBL" id="KV924795">
    <property type="protein sequence ID" value="PIO38173.1"/>
    <property type="molecule type" value="Genomic_DNA"/>
</dbReference>
<keyword evidence="2" id="KW-1185">Reference proteome</keyword>